<feature type="non-terminal residue" evidence="1">
    <location>
        <position position="61"/>
    </location>
</feature>
<dbReference type="AlphaFoldDB" id="X0Y7Q2"/>
<dbReference type="EMBL" id="BARS01059191">
    <property type="protein sequence ID" value="GAG43327.1"/>
    <property type="molecule type" value="Genomic_DNA"/>
</dbReference>
<reference evidence="1" key="1">
    <citation type="journal article" date="2014" name="Front. Microbiol.">
        <title>High frequency of phylogenetically diverse reductive dehalogenase-homologous genes in deep subseafloor sedimentary metagenomes.</title>
        <authorList>
            <person name="Kawai M."/>
            <person name="Futagami T."/>
            <person name="Toyoda A."/>
            <person name="Takaki Y."/>
            <person name="Nishi S."/>
            <person name="Hori S."/>
            <person name="Arai W."/>
            <person name="Tsubouchi T."/>
            <person name="Morono Y."/>
            <person name="Uchiyama I."/>
            <person name="Ito T."/>
            <person name="Fujiyama A."/>
            <person name="Inagaki F."/>
            <person name="Takami H."/>
        </authorList>
    </citation>
    <scope>NUCLEOTIDE SEQUENCE</scope>
    <source>
        <strain evidence="1">Expedition CK06-06</strain>
    </source>
</reference>
<evidence type="ECO:0000313" key="1">
    <source>
        <dbReference type="EMBL" id="GAG43327.1"/>
    </source>
</evidence>
<comment type="caution">
    <text evidence="1">The sequence shown here is derived from an EMBL/GenBank/DDBJ whole genome shotgun (WGS) entry which is preliminary data.</text>
</comment>
<sequence>EWRLYVSYEVAGLPYWRIDVIRGPTIEGLSAQSRRTVLMPFDYGLRFLKDPIVYLRDGRYH</sequence>
<accession>X0Y7Q2</accession>
<feature type="non-terminal residue" evidence="1">
    <location>
        <position position="1"/>
    </location>
</feature>
<proteinExistence type="predicted"/>
<name>X0Y7Q2_9ZZZZ</name>
<gene>
    <name evidence="1" type="ORF">S01H1_85893</name>
</gene>
<organism evidence="1">
    <name type="scientific">marine sediment metagenome</name>
    <dbReference type="NCBI Taxonomy" id="412755"/>
    <lineage>
        <taxon>unclassified sequences</taxon>
        <taxon>metagenomes</taxon>
        <taxon>ecological metagenomes</taxon>
    </lineage>
</organism>
<protein>
    <submittedName>
        <fullName evidence="1">Uncharacterized protein</fullName>
    </submittedName>
</protein>